<evidence type="ECO:0000313" key="2">
    <source>
        <dbReference type="EMBL" id="KAH3884720.1"/>
    </source>
</evidence>
<keyword evidence="3" id="KW-1185">Reference proteome</keyword>
<name>A0A9D4K2K5_DREPO</name>
<organism evidence="1 3">
    <name type="scientific">Dreissena polymorpha</name>
    <name type="common">Zebra mussel</name>
    <name type="synonym">Mytilus polymorpha</name>
    <dbReference type="NCBI Taxonomy" id="45954"/>
    <lineage>
        <taxon>Eukaryota</taxon>
        <taxon>Metazoa</taxon>
        <taxon>Spiralia</taxon>
        <taxon>Lophotrochozoa</taxon>
        <taxon>Mollusca</taxon>
        <taxon>Bivalvia</taxon>
        <taxon>Autobranchia</taxon>
        <taxon>Heteroconchia</taxon>
        <taxon>Euheterodonta</taxon>
        <taxon>Imparidentia</taxon>
        <taxon>Neoheterodontei</taxon>
        <taxon>Myida</taxon>
        <taxon>Dreissenoidea</taxon>
        <taxon>Dreissenidae</taxon>
        <taxon>Dreissena</taxon>
    </lineage>
</organism>
<comment type="caution">
    <text evidence="1">The sequence shown here is derived from an EMBL/GenBank/DDBJ whole genome shotgun (WGS) entry which is preliminary data.</text>
</comment>
<evidence type="ECO:0000313" key="1">
    <source>
        <dbReference type="EMBL" id="KAH3829998.1"/>
    </source>
</evidence>
<accession>A0A9D4K2K5</accession>
<evidence type="ECO:0000313" key="3">
    <source>
        <dbReference type="Proteomes" id="UP000828390"/>
    </source>
</evidence>
<dbReference type="AlphaFoldDB" id="A0A9D4K2K5"/>
<dbReference type="EMBL" id="JAIWYP010000004">
    <property type="protein sequence ID" value="KAH3829998.1"/>
    <property type="molecule type" value="Genomic_DNA"/>
</dbReference>
<sequence>MGYMFFAGRIDEANKRLTIDLCGSWIRPEPISNATMQLLMEFKNKTVNCPPRIVPS</sequence>
<protein>
    <submittedName>
        <fullName evidence="1">Uncharacterized protein</fullName>
    </submittedName>
</protein>
<dbReference type="EMBL" id="JAIWYP010000001">
    <property type="protein sequence ID" value="KAH3884720.1"/>
    <property type="molecule type" value="Genomic_DNA"/>
</dbReference>
<gene>
    <name evidence="2" type="ORF">DPMN_008706</name>
    <name evidence="1" type="ORF">DPMN_103232</name>
</gene>
<reference evidence="1" key="2">
    <citation type="submission" date="2020-11" db="EMBL/GenBank/DDBJ databases">
        <authorList>
            <person name="McCartney M.A."/>
            <person name="Auch B."/>
            <person name="Kono T."/>
            <person name="Mallez S."/>
            <person name="Becker A."/>
            <person name="Gohl D.M."/>
            <person name="Silverstein K.A.T."/>
            <person name="Koren S."/>
            <person name="Bechman K.B."/>
            <person name="Herman A."/>
            <person name="Abrahante J.E."/>
            <person name="Garbe J."/>
        </authorList>
    </citation>
    <scope>NUCLEOTIDE SEQUENCE</scope>
    <source>
        <strain evidence="1">Duluth1</strain>
        <tissue evidence="1">Whole animal</tissue>
    </source>
</reference>
<dbReference type="Proteomes" id="UP000828390">
    <property type="component" value="Unassembled WGS sequence"/>
</dbReference>
<proteinExistence type="predicted"/>
<reference evidence="1" key="1">
    <citation type="journal article" date="2019" name="bioRxiv">
        <title>The Genome of the Zebra Mussel, Dreissena polymorpha: A Resource for Invasive Species Research.</title>
        <authorList>
            <person name="McCartney M.A."/>
            <person name="Auch B."/>
            <person name="Kono T."/>
            <person name="Mallez S."/>
            <person name="Zhang Y."/>
            <person name="Obille A."/>
            <person name="Becker A."/>
            <person name="Abrahante J.E."/>
            <person name="Garbe J."/>
            <person name="Badalamenti J.P."/>
            <person name="Herman A."/>
            <person name="Mangelson H."/>
            <person name="Liachko I."/>
            <person name="Sullivan S."/>
            <person name="Sone E.D."/>
            <person name="Koren S."/>
            <person name="Silverstein K.A.T."/>
            <person name="Beckman K.B."/>
            <person name="Gohl D.M."/>
        </authorList>
    </citation>
    <scope>NUCLEOTIDE SEQUENCE</scope>
    <source>
        <strain evidence="1">Duluth1</strain>
        <tissue evidence="1">Whole animal</tissue>
    </source>
</reference>